<dbReference type="CDD" id="cd05015">
    <property type="entry name" value="SIS_PGI_1"/>
    <property type="match status" value="1"/>
</dbReference>
<dbReference type="PROSITE" id="PS00174">
    <property type="entry name" value="P_GLUCOSE_ISOMERASE_2"/>
    <property type="match status" value="1"/>
</dbReference>
<dbReference type="GO" id="GO:0006094">
    <property type="term" value="P:gluconeogenesis"/>
    <property type="evidence" value="ECO:0007669"/>
    <property type="project" value="UniProtKB-UniRule"/>
</dbReference>
<keyword evidence="4 8" id="KW-0963">Cytoplasm</keyword>
<dbReference type="FunFam" id="3.40.50.10490:FF:000018">
    <property type="entry name" value="Glucose-6-phosphate isomerase"/>
    <property type="match status" value="1"/>
</dbReference>
<dbReference type="InterPro" id="IPR001672">
    <property type="entry name" value="G6P_Isomerase"/>
</dbReference>
<dbReference type="InterPro" id="IPR018189">
    <property type="entry name" value="Phosphoglucose_isomerase_CS"/>
</dbReference>
<dbReference type="UniPathway" id="UPA00109">
    <property type="reaction ID" value="UER00181"/>
</dbReference>
<dbReference type="InterPro" id="IPR035476">
    <property type="entry name" value="SIS_PGI_1"/>
</dbReference>
<dbReference type="Gene3D" id="3.40.50.10490">
    <property type="entry name" value="Glucose-6-phosphate isomerase like protein, domain 1"/>
    <property type="match status" value="2"/>
</dbReference>
<dbReference type="InterPro" id="IPR023096">
    <property type="entry name" value="G6P_Isomerase_C"/>
</dbReference>
<dbReference type="GO" id="GO:0005829">
    <property type="term" value="C:cytosol"/>
    <property type="evidence" value="ECO:0007669"/>
    <property type="project" value="TreeGrafter"/>
</dbReference>
<dbReference type="Pfam" id="PF00342">
    <property type="entry name" value="PGI"/>
    <property type="match status" value="1"/>
</dbReference>
<dbReference type="InterPro" id="IPR046348">
    <property type="entry name" value="SIS_dom_sf"/>
</dbReference>
<evidence type="ECO:0000256" key="1">
    <source>
        <dbReference type="ARBA" id="ARBA00004926"/>
    </source>
</evidence>
<dbReference type="GO" id="GO:0004347">
    <property type="term" value="F:glucose-6-phosphate isomerase activity"/>
    <property type="evidence" value="ECO:0007669"/>
    <property type="project" value="UniProtKB-UniRule"/>
</dbReference>
<dbReference type="CDD" id="cd05016">
    <property type="entry name" value="SIS_PGI_2"/>
    <property type="match status" value="1"/>
</dbReference>
<comment type="subcellular location">
    <subcellularLocation>
        <location evidence="8">Cytoplasm</location>
    </subcellularLocation>
</comment>
<protein>
    <recommendedName>
        <fullName evidence="8">Glucose-6-phosphate isomerase</fullName>
        <shortName evidence="8">GPI</shortName>
        <ecNumber evidence="8">5.3.1.9</ecNumber>
    </recommendedName>
    <alternativeName>
        <fullName evidence="8">Phosphoglucose isomerase</fullName>
        <shortName evidence="8">PGI</shortName>
    </alternativeName>
    <alternativeName>
        <fullName evidence="8">Phosphohexose isomerase</fullName>
        <shortName evidence="8">PHI</shortName>
    </alternativeName>
</protein>
<dbReference type="PRINTS" id="PR00662">
    <property type="entry name" value="G6PISOMERASE"/>
</dbReference>
<reference evidence="10 11" key="1">
    <citation type="journal article" date="2016" name="Nat. Commun.">
        <title>Thousands of microbial genomes shed light on interconnected biogeochemical processes in an aquifer system.</title>
        <authorList>
            <person name="Anantharaman K."/>
            <person name="Brown C.T."/>
            <person name="Hug L.A."/>
            <person name="Sharon I."/>
            <person name="Castelle C.J."/>
            <person name="Probst A.J."/>
            <person name="Thomas B.C."/>
            <person name="Singh A."/>
            <person name="Wilkins M.J."/>
            <person name="Karaoz U."/>
            <person name="Brodie E.L."/>
            <person name="Williams K.H."/>
            <person name="Hubbard S.S."/>
            <person name="Banfield J.F."/>
        </authorList>
    </citation>
    <scope>NUCLEOTIDE SEQUENCE [LARGE SCALE GENOMIC DNA]</scope>
</reference>
<organism evidence="10 11">
    <name type="scientific">candidate division WOR-1 bacterium RIFOXYB2_FULL_48_7</name>
    <dbReference type="NCBI Taxonomy" id="1802583"/>
    <lineage>
        <taxon>Bacteria</taxon>
        <taxon>Bacillati</taxon>
        <taxon>Saganbacteria</taxon>
    </lineage>
</organism>
<dbReference type="GO" id="GO:0048029">
    <property type="term" value="F:monosaccharide binding"/>
    <property type="evidence" value="ECO:0007669"/>
    <property type="project" value="TreeGrafter"/>
</dbReference>
<name>A0A1F4T9X7_UNCSA</name>
<dbReference type="Gene3D" id="1.10.1390.10">
    <property type="match status" value="1"/>
</dbReference>
<dbReference type="NCBIfam" id="NF001211">
    <property type="entry name" value="PRK00179.1"/>
    <property type="match status" value="1"/>
</dbReference>
<feature type="active site" description="Proton donor" evidence="8">
    <location>
        <position position="362"/>
    </location>
</feature>
<dbReference type="GO" id="GO:0097367">
    <property type="term" value="F:carbohydrate derivative binding"/>
    <property type="evidence" value="ECO:0007669"/>
    <property type="project" value="InterPro"/>
</dbReference>
<feature type="active site" evidence="8">
    <location>
        <position position="393"/>
    </location>
</feature>
<comment type="similarity">
    <text evidence="2 8 9">Belongs to the GPI family.</text>
</comment>
<evidence type="ECO:0000256" key="4">
    <source>
        <dbReference type="ARBA" id="ARBA00022490"/>
    </source>
</evidence>
<evidence type="ECO:0000313" key="11">
    <source>
        <dbReference type="Proteomes" id="UP000178951"/>
    </source>
</evidence>
<dbReference type="SUPFAM" id="SSF53697">
    <property type="entry name" value="SIS domain"/>
    <property type="match status" value="1"/>
</dbReference>
<evidence type="ECO:0000256" key="7">
    <source>
        <dbReference type="ARBA" id="ARBA00029321"/>
    </source>
</evidence>
<dbReference type="PROSITE" id="PS51463">
    <property type="entry name" value="P_GLUCOSE_ISOMERASE_3"/>
    <property type="match status" value="1"/>
</dbReference>
<evidence type="ECO:0000256" key="9">
    <source>
        <dbReference type="RuleBase" id="RU000612"/>
    </source>
</evidence>
<comment type="pathway">
    <text evidence="1 8 9">Carbohydrate degradation; glycolysis; D-glyceraldehyde 3-phosphate and glycerone phosphate from D-glucose: step 2/4.</text>
</comment>
<feature type="active site" evidence="8">
    <location>
        <position position="528"/>
    </location>
</feature>
<dbReference type="Proteomes" id="UP000178951">
    <property type="component" value="Unassembled WGS sequence"/>
</dbReference>
<comment type="catalytic activity">
    <reaction evidence="7 8 9">
        <text>alpha-D-glucose 6-phosphate = beta-D-fructose 6-phosphate</text>
        <dbReference type="Rhea" id="RHEA:11816"/>
        <dbReference type="ChEBI" id="CHEBI:57634"/>
        <dbReference type="ChEBI" id="CHEBI:58225"/>
        <dbReference type="EC" id="5.3.1.9"/>
    </reaction>
</comment>
<dbReference type="InterPro" id="IPR035482">
    <property type="entry name" value="SIS_PGI_2"/>
</dbReference>
<evidence type="ECO:0000256" key="2">
    <source>
        <dbReference type="ARBA" id="ARBA00006604"/>
    </source>
</evidence>
<comment type="function">
    <text evidence="8">Catalyzes the reversible isomerization of glucose-6-phosphate to fructose-6-phosphate.</text>
</comment>
<dbReference type="PROSITE" id="PS00765">
    <property type="entry name" value="P_GLUCOSE_ISOMERASE_1"/>
    <property type="match status" value="1"/>
</dbReference>
<dbReference type="HAMAP" id="MF_00473">
    <property type="entry name" value="G6P_isomerase"/>
    <property type="match status" value="1"/>
</dbReference>
<dbReference type="PANTHER" id="PTHR11469:SF1">
    <property type="entry name" value="GLUCOSE-6-PHOSPHATE ISOMERASE"/>
    <property type="match status" value="1"/>
</dbReference>
<evidence type="ECO:0000256" key="3">
    <source>
        <dbReference type="ARBA" id="ARBA00022432"/>
    </source>
</evidence>
<keyword evidence="5 8" id="KW-0324">Glycolysis</keyword>
<dbReference type="EMBL" id="MEUF01000090">
    <property type="protein sequence ID" value="OGC29454.1"/>
    <property type="molecule type" value="Genomic_DNA"/>
</dbReference>
<dbReference type="AlphaFoldDB" id="A0A1F4T9X7"/>
<accession>A0A1F4T9X7</accession>
<comment type="pathway">
    <text evidence="8">Carbohydrate biosynthesis; gluconeogenesis.</text>
</comment>
<proteinExistence type="inferred from homology"/>
<keyword evidence="6 8" id="KW-0413">Isomerase</keyword>
<evidence type="ECO:0000256" key="6">
    <source>
        <dbReference type="ARBA" id="ARBA00023235"/>
    </source>
</evidence>
<evidence type="ECO:0000256" key="8">
    <source>
        <dbReference type="HAMAP-Rule" id="MF_00473"/>
    </source>
</evidence>
<evidence type="ECO:0000313" key="10">
    <source>
        <dbReference type="EMBL" id="OGC29454.1"/>
    </source>
</evidence>
<dbReference type="UniPathway" id="UPA00138"/>
<keyword evidence="3 8" id="KW-0312">Gluconeogenesis</keyword>
<dbReference type="STRING" id="1802583.A2311_06615"/>
<gene>
    <name evidence="8" type="primary">pgi</name>
    <name evidence="10" type="ORF">A2311_06615</name>
</gene>
<dbReference type="GO" id="GO:0006096">
    <property type="term" value="P:glycolytic process"/>
    <property type="evidence" value="ECO:0007669"/>
    <property type="project" value="UniProtKB-UniRule"/>
</dbReference>
<dbReference type="EC" id="5.3.1.9" evidence="8"/>
<dbReference type="PANTHER" id="PTHR11469">
    <property type="entry name" value="GLUCOSE-6-PHOSPHATE ISOMERASE"/>
    <property type="match status" value="1"/>
</dbReference>
<sequence length="566" mass="62230">MSTDEQKAINKTLAWGLLKTNALVHKLHPTNLRHSFAANPQRASEFSVKTEHLFYDFSRQLVDRATMKLLFSLAKTAGLPEKIQAMFSGLKINVTEGRAVLHTALRQQGNNPVFVDGQDVIPEVKAVLTKVKQFSDEVHSGQRTGMTGKRFKNIISIGIGGSYLGPEYLAEACRAFAKDGLILRFVANVDGTDFAQKTADLDPAESLFVIVSKTFTTAETMKNAATARNWLKAKLGDNPEVVKKHVIAVSTAEKLVSEFGIDPANMFGFWDWVGGRFSAASAVGAVPLSLFLGYENFEQILKGAAWLDEHFLLAPLENNIPVIAGLIDIWNINFLGYHERALLPYAQALLKLAPHTQQVEMESNGKRVDVYGRPVAFATGEVVFGEPGTNGQHSFYQLIHQGMVIPADFIAAINSQYQVGTNSATAVDHQRELLCNFLAQPDALAFGKTADEVREELVSQGKLNADEIEELVPHKVFPGNRPSSSFLINQLTPFTAGLLLALTEHRTVVKGFVWGINSFDQWGVELGKQLGVKVREQFLKQPNDPQGFNPSTGALFRSIIEGKLLN</sequence>
<dbReference type="GO" id="GO:0051156">
    <property type="term" value="P:glucose 6-phosphate metabolic process"/>
    <property type="evidence" value="ECO:0007669"/>
    <property type="project" value="TreeGrafter"/>
</dbReference>
<comment type="caution">
    <text evidence="10">The sequence shown here is derived from an EMBL/GenBank/DDBJ whole genome shotgun (WGS) entry which is preliminary data.</text>
</comment>
<evidence type="ECO:0000256" key="5">
    <source>
        <dbReference type="ARBA" id="ARBA00023152"/>
    </source>
</evidence>